<accession>A0AAW9PX51</accession>
<keyword evidence="3" id="KW-1185">Reference proteome</keyword>
<keyword evidence="1" id="KW-1133">Transmembrane helix</keyword>
<name>A0AAW9PX51_9CYAN</name>
<sequence length="238" mass="26430">MSKSPWFQQTPNWVWYSFIPYFGGLSLAYAGSKANTPAWIGAGVGLTIISFSIVSLPIDLFTPIFFAIWGCQVGLAFYLKRSFLIKTYPQDLALPEDPSLAKSLAGSRSKIDINACSKNDLVNGLGLPIVYANDIESLQNEGYIFTSVEELTEVVGIPPTTVQRIEPLITFSYNYRNEAAFSWKRLNVLSANELVEVGLTPEVAAAIAAERQRRGEFRSLMDVKKRTGLPLSSYRQLM</sequence>
<protein>
    <submittedName>
        <fullName evidence="2">Helix-hairpin-helix domain-containing protein</fullName>
    </submittedName>
</protein>
<dbReference type="AlphaFoldDB" id="A0AAW9PX51"/>
<reference evidence="2" key="1">
    <citation type="submission" date="2024-01" db="EMBL/GenBank/DDBJ databases">
        <title>Bank of Algae and Cyanobacteria of the Azores (BACA) strain genomes.</title>
        <authorList>
            <person name="Luz R."/>
            <person name="Cordeiro R."/>
            <person name="Fonseca A."/>
            <person name="Goncalves V."/>
        </authorList>
    </citation>
    <scope>NUCLEOTIDE SEQUENCE</scope>
    <source>
        <strain evidence="2">BACA0141</strain>
    </source>
</reference>
<dbReference type="EMBL" id="JAZBJZ010000029">
    <property type="protein sequence ID" value="MEE3716958.1"/>
    <property type="molecule type" value="Genomic_DNA"/>
</dbReference>
<gene>
    <name evidence="2" type="ORF">V2H45_09395</name>
</gene>
<evidence type="ECO:0000313" key="3">
    <source>
        <dbReference type="Proteomes" id="UP001333818"/>
    </source>
</evidence>
<evidence type="ECO:0000313" key="2">
    <source>
        <dbReference type="EMBL" id="MEE3716958.1"/>
    </source>
</evidence>
<keyword evidence="1" id="KW-0812">Transmembrane</keyword>
<dbReference type="Proteomes" id="UP001333818">
    <property type="component" value="Unassembled WGS sequence"/>
</dbReference>
<dbReference type="SUPFAM" id="SSF47781">
    <property type="entry name" value="RuvA domain 2-like"/>
    <property type="match status" value="2"/>
</dbReference>
<dbReference type="Pfam" id="PF12836">
    <property type="entry name" value="HHH_3"/>
    <property type="match status" value="1"/>
</dbReference>
<keyword evidence="1" id="KW-0472">Membrane</keyword>
<organism evidence="2 3">
    <name type="scientific">Tumidithrix elongata BACA0141</name>
    <dbReference type="NCBI Taxonomy" id="2716417"/>
    <lineage>
        <taxon>Bacteria</taxon>
        <taxon>Bacillati</taxon>
        <taxon>Cyanobacteriota</taxon>
        <taxon>Cyanophyceae</taxon>
        <taxon>Pseudanabaenales</taxon>
        <taxon>Pseudanabaenaceae</taxon>
        <taxon>Tumidithrix</taxon>
        <taxon>Tumidithrix elongata</taxon>
    </lineage>
</organism>
<feature type="transmembrane region" description="Helical" evidence="1">
    <location>
        <begin position="13"/>
        <end position="31"/>
    </location>
</feature>
<feature type="transmembrane region" description="Helical" evidence="1">
    <location>
        <begin position="60"/>
        <end position="79"/>
    </location>
</feature>
<comment type="caution">
    <text evidence="2">The sequence shown here is derived from an EMBL/GenBank/DDBJ whole genome shotgun (WGS) entry which is preliminary data.</text>
</comment>
<proteinExistence type="predicted"/>
<dbReference type="Gene3D" id="1.10.150.320">
    <property type="entry name" value="Photosystem II 12 kDa extrinsic protein"/>
    <property type="match status" value="1"/>
</dbReference>
<dbReference type="RefSeq" id="WP_330483387.1">
    <property type="nucleotide sequence ID" value="NZ_JAZBJZ010000029.1"/>
</dbReference>
<dbReference type="InterPro" id="IPR010994">
    <property type="entry name" value="RuvA_2-like"/>
</dbReference>
<evidence type="ECO:0000256" key="1">
    <source>
        <dbReference type="SAM" id="Phobius"/>
    </source>
</evidence>
<feature type="transmembrane region" description="Helical" evidence="1">
    <location>
        <begin position="38"/>
        <end position="54"/>
    </location>
</feature>